<sequence>MLERTTITEALAMWSHWHCDISPLGPRGDYALDMQLADAFRALLYRPALKDRLAWIERELRRASRRRPSDDRYHAEIISWWLAIWETEKAPIVARRFHERELRLCVS</sequence>
<evidence type="ECO:0000313" key="2">
    <source>
        <dbReference type="Proteomes" id="UP000245631"/>
    </source>
</evidence>
<evidence type="ECO:0000313" key="1">
    <source>
        <dbReference type="EMBL" id="PWJ88395.1"/>
    </source>
</evidence>
<gene>
    <name evidence="1" type="ORF">C8D77_111118</name>
</gene>
<accession>A0A8E2WAS7</accession>
<dbReference type="GeneID" id="61054891"/>
<dbReference type="AlphaFoldDB" id="A0A8E2WAS7"/>
<reference evidence="1 2" key="1">
    <citation type="submission" date="2018-05" db="EMBL/GenBank/DDBJ databases">
        <title>Genomic Encyclopedia of Type Strains, Phase IV (KMG-IV): sequencing the most valuable type-strain genomes for metagenomic binning, comparative biology and taxonomic classification.</title>
        <authorList>
            <person name="Goeker M."/>
        </authorList>
    </citation>
    <scope>NUCLEOTIDE SEQUENCE [LARGE SCALE GENOMIC DNA]</scope>
    <source>
        <strain evidence="1 2">DSM 2626</strain>
    </source>
</reference>
<name>A0A8E2WAS7_RHILI</name>
<protein>
    <submittedName>
        <fullName evidence="1">Uncharacterized protein</fullName>
    </submittedName>
</protein>
<dbReference type="RefSeq" id="WP_109670438.1">
    <property type="nucleotide sequence ID" value="NZ_QGGH01000011.1"/>
</dbReference>
<dbReference type="EMBL" id="QGGH01000011">
    <property type="protein sequence ID" value="PWJ88395.1"/>
    <property type="molecule type" value="Genomic_DNA"/>
</dbReference>
<organism evidence="1 2">
    <name type="scientific">Rhizobium loti</name>
    <name type="common">Mesorhizobium loti</name>
    <dbReference type="NCBI Taxonomy" id="381"/>
    <lineage>
        <taxon>Bacteria</taxon>
        <taxon>Pseudomonadati</taxon>
        <taxon>Pseudomonadota</taxon>
        <taxon>Alphaproteobacteria</taxon>
        <taxon>Hyphomicrobiales</taxon>
        <taxon>Phyllobacteriaceae</taxon>
        <taxon>Mesorhizobium</taxon>
    </lineage>
</organism>
<dbReference type="Proteomes" id="UP000245631">
    <property type="component" value="Unassembled WGS sequence"/>
</dbReference>
<comment type="caution">
    <text evidence="1">The sequence shown here is derived from an EMBL/GenBank/DDBJ whole genome shotgun (WGS) entry which is preliminary data.</text>
</comment>
<proteinExistence type="predicted"/>